<evidence type="ECO:0000256" key="4">
    <source>
        <dbReference type="ARBA" id="ARBA00022692"/>
    </source>
</evidence>
<reference evidence="9 10" key="1">
    <citation type="submission" date="2019-06" db="EMBL/GenBank/DDBJ databases">
        <title>Sequencing the genomes of 1000 actinobacteria strains.</title>
        <authorList>
            <person name="Klenk H.-P."/>
        </authorList>
    </citation>
    <scope>NUCLEOTIDE SEQUENCE [LARGE SCALE GENOMIC DNA]</scope>
    <source>
        <strain evidence="9 10">DSM 18935</strain>
    </source>
</reference>
<dbReference type="PROSITE" id="PS50928">
    <property type="entry name" value="ABC_TM1"/>
    <property type="match status" value="1"/>
</dbReference>
<evidence type="ECO:0000313" key="9">
    <source>
        <dbReference type="EMBL" id="TWD17253.1"/>
    </source>
</evidence>
<comment type="caution">
    <text evidence="9">The sequence shown here is derived from an EMBL/GenBank/DDBJ whole genome shotgun (WGS) entry which is preliminary data.</text>
</comment>
<evidence type="ECO:0000313" key="10">
    <source>
        <dbReference type="Proteomes" id="UP000315628"/>
    </source>
</evidence>
<gene>
    <name evidence="9" type="ORF">FB557_0820</name>
</gene>
<dbReference type="InterPro" id="IPR000515">
    <property type="entry name" value="MetI-like"/>
</dbReference>
<dbReference type="PANTHER" id="PTHR30193:SF18">
    <property type="entry name" value="OSMOPROTECTIVE COMPOUNDS UPTAKE PERMEASE PROTEIN GGTC"/>
    <property type="match status" value="1"/>
</dbReference>
<proteinExistence type="inferred from homology"/>
<feature type="domain" description="ABC transmembrane type-1" evidence="8">
    <location>
        <begin position="94"/>
        <end position="309"/>
    </location>
</feature>
<feature type="transmembrane region" description="Helical" evidence="7">
    <location>
        <begin position="238"/>
        <end position="258"/>
    </location>
</feature>
<evidence type="ECO:0000256" key="2">
    <source>
        <dbReference type="ARBA" id="ARBA00022448"/>
    </source>
</evidence>
<sequence>MSTPEKLGLMLFAIAIFAVVFIGILLLAARFSGRTGERIQAASFVLPTLLFILVGLIYPALLTIRDSFKEDAGGGFGLANYVDIFTQEQNLIVLRNTALWVILVPVLATGIGLLYALVVDRTPWEKVAKALVFLPMAISMVGASIIWKFVYEYKPSFRDQIGVLNAVLKTVGIEPKQFLLDVPMNTFYLIIVMVWIQAGFAMTILSAAIKAIPDDIIEASQLDGVNPVQRFRYVTMPAIRPAVVVVLTTIGIGTLKVFDIVRTMTGGQYETSIIANEFYDAFFRYNRPGLAAAFAVLLFLLVIPIVTYNVIQMRKDA</sequence>
<keyword evidence="3" id="KW-1003">Cell membrane</keyword>
<dbReference type="EMBL" id="VIUW01000001">
    <property type="protein sequence ID" value="TWD17253.1"/>
    <property type="molecule type" value="Genomic_DNA"/>
</dbReference>
<dbReference type="GO" id="GO:0005886">
    <property type="term" value="C:plasma membrane"/>
    <property type="evidence" value="ECO:0007669"/>
    <property type="project" value="UniProtKB-SubCell"/>
</dbReference>
<dbReference type="SUPFAM" id="SSF161098">
    <property type="entry name" value="MetI-like"/>
    <property type="match status" value="1"/>
</dbReference>
<comment type="similarity">
    <text evidence="7">Belongs to the binding-protein-dependent transport system permease family.</text>
</comment>
<keyword evidence="4 7" id="KW-0812">Transmembrane</keyword>
<evidence type="ECO:0000256" key="1">
    <source>
        <dbReference type="ARBA" id="ARBA00004651"/>
    </source>
</evidence>
<dbReference type="GO" id="GO:0055085">
    <property type="term" value="P:transmembrane transport"/>
    <property type="evidence" value="ECO:0007669"/>
    <property type="project" value="InterPro"/>
</dbReference>
<feature type="transmembrane region" description="Helical" evidence="7">
    <location>
        <begin position="6"/>
        <end position="29"/>
    </location>
</feature>
<dbReference type="Proteomes" id="UP000315628">
    <property type="component" value="Unassembled WGS sequence"/>
</dbReference>
<feature type="transmembrane region" description="Helical" evidence="7">
    <location>
        <begin position="187"/>
        <end position="209"/>
    </location>
</feature>
<dbReference type="InterPro" id="IPR035906">
    <property type="entry name" value="MetI-like_sf"/>
</dbReference>
<dbReference type="PANTHER" id="PTHR30193">
    <property type="entry name" value="ABC TRANSPORTER PERMEASE PROTEIN"/>
    <property type="match status" value="1"/>
</dbReference>
<evidence type="ECO:0000256" key="5">
    <source>
        <dbReference type="ARBA" id="ARBA00022989"/>
    </source>
</evidence>
<keyword evidence="5 7" id="KW-1133">Transmembrane helix</keyword>
<feature type="transmembrane region" description="Helical" evidence="7">
    <location>
        <begin position="98"/>
        <end position="118"/>
    </location>
</feature>
<evidence type="ECO:0000259" key="8">
    <source>
        <dbReference type="PROSITE" id="PS50928"/>
    </source>
</evidence>
<keyword evidence="2 7" id="KW-0813">Transport</keyword>
<organism evidence="9 10">
    <name type="scientific">Marihabitans asiaticum</name>
    <dbReference type="NCBI Taxonomy" id="415218"/>
    <lineage>
        <taxon>Bacteria</taxon>
        <taxon>Bacillati</taxon>
        <taxon>Actinomycetota</taxon>
        <taxon>Actinomycetes</taxon>
        <taxon>Micrococcales</taxon>
        <taxon>Intrasporangiaceae</taxon>
        <taxon>Marihabitans</taxon>
    </lineage>
</organism>
<comment type="subcellular location">
    <subcellularLocation>
        <location evidence="1 7">Cell membrane</location>
        <topology evidence="1 7">Multi-pass membrane protein</topology>
    </subcellularLocation>
</comment>
<keyword evidence="6 7" id="KW-0472">Membrane</keyword>
<name>A0A560WHS9_9MICO</name>
<evidence type="ECO:0000256" key="6">
    <source>
        <dbReference type="ARBA" id="ARBA00023136"/>
    </source>
</evidence>
<dbReference type="AlphaFoldDB" id="A0A560WHS9"/>
<dbReference type="Gene3D" id="1.10.3720.10">
    <property type="entry name" value="MetI-like"/>
    <property type="match status" value="1"/>
</dbReference>
<dbReference type="CDD" id="cd06261">
    <property type="entry name" value="TM_PBP2"/>
    <property type="match status" value="1"/>
</dbReference>
<evidence type="ECO:0000256" key="3">
    <source>
        <dbReference type="ARBA" id="ARBA00022475"/>
    </source>
</evidence>
<dbReference type="OrthoDB" id="9805974at2"/>
<dbReference type="Pfam" id="PF00528">
    <property type="entry name" value="BPD_transp_1"/>
    <property type="match status" value="1"/>
</dbReference>
<feature type="transmembrane region" description="Helical" evidence="7">
    <location>
        <begin position="41"/>
        <end position="61"/>
    </location>
</feature>
<feature type="transmembrane region" description="Helical" evidence="7">
    <location>
        <begin position="290"/>
        <end position="311"/>
    </location>
</feature>
<dbReference type="RefSeq" id="WP_144855746.1">
    <property type="nucleotide sequence ID" value="NZ_BAAAYT010000002.1"/>
</dbReference>
<dbReference type="InterPro" id="IPR051393">
    <property type="entry name" value="ABC_transporter_permease"/>
</dbReference>
<accession>A0A560WHS9</accession>
<keyword evidence="10" id="KW-1185">Reference proteome</keyword>
<evidence type="ECO:0000256" key="7">
    <source>
        <dbReference type="RuleBase" id="RU363032"/>
    </source>
</evidence>
<feature type="transmembrane region" description="Helical" evidence="7">
    <location>
        <begin position="130"/>
        <end position="150"/>
    </location>
</feature>
<protein>
    <submittedName>
        <fullName evidence="9">Carbohydrate ABC transporter membrane protein 1 (CUT1 family)</fullName>
    </submittedName>
</protein>